<dbReference type="Proteomes" id="UP000593567">
    <property type="component" value="Unassembled WGS sequence"/>
</dbReference>
<accession>A0A7J7K3S8</accession>
<gene>
    <name evidence="1" type="ORF">EB796_009063</name>
</gene>
<sequence length="67" mass="7812">MNISQQQSPHLIILHINMYKTKLEGCLVGHIESKIALKRFKEMNHLIFQLQLCKVISSRSDCKTFNL</sequence>
<reference evidence="1" key="1">
    <citation type="submission" date="2020-06" db="EMBL/GenBank/DDBJ databases">
        <title>Draft genome of Bugula neritina, a colonial animal packing powerful symbionts and potential medicines.</title>
        <authorList>
            <person name="Rayko M."/>
        </authorList>
    </citation>
    <scope>NUCLEOTIDE SEQUENCE [LARGE SCALE GENOMIC DNA]</scope>
    <source>
        <strain evidence="1">Kwan_BN1</strain>
    </source>
</reference>
<evidence type="ECO:0000313" key="1">
    <source>
        <dbReference type="EMBL" id="KAF6032631.1"/>
    </source>
</evidence>
<evidence type="ECO:0000313" key="2">
    <source>
        <dbReference type="Proteomes" id="UP000593567"/>
    </source>
</evidence>
<name>A0A7J7K3S8_BUGNE</name>
<organism evidence="1 2">
    <name type="scientific">Bugula neritina</name>
    <name type="common">Brown bryozoan</name>
    <name type="synonym">Sertularia neritina</name>
    <dbReference type="NCBI Taxonomy" id="10212"/>
    <lineage>
        <taxon>Eukaryota</taxon>
        <taxon>Metazoa</taxon>
        <taxon>Spiralia</taxon>
        <taxon>Lophotrochozoa</taxon>
        <taxon>Bryozoa</taxon>
        <taxon>Gymnolaemata</taxon>
        <taxon>Cheilostomatida</taxon>
        <taxon>Flustrina</taxon>
        <taxon>Buguloidea</taxon>
        <taxon>Bugulidae</taxon>
        <taxon>Bugula</taxon>
    </lineage>
</organism>
<comment type="caution">
    <text evidence="1">The sequence shown here is derived from an EMBL/GenBank/DDBJ whole genome shotgun (WGS) entry which is preliminary data.</text>
</comment>
<dbReference type="AlphaFoldDB" id="A0A7J7K3S8"/>
<proteinExistence type="predicted"/>
<keyword evidence="2" id="KW-1185">Reference proteome</keyword>
<dbReference type="EMBL" id="VXIV02001494">
    <property type="protein sequence ID" value="KAF6032631.1"/>
    <property type="molecule type" value="Genomic_DNA"/>
</dbReference>
<protein>
    <submittedName>
        <fullName evidence="1">Uncharacterized protein</fullName>
    </submittedName>
</protein>